<dbReference type="Proteomes" id="UP001262410">
    <property type="component" value="Unassembled WGS sequence"/>
</dbReference>
<dbReference type="EMBL" id="JAVDPW010000015">
    <property type="protein sequence ID" value="MDR6293966.1"/>
    <property type="molecule type" value="Genomic_DNA"/>
</dbReference>
<dbReference type="InterPro" id="IPR036065">
    <property type="entry name" value="BolA-like_sf"/>
</dbReference>
<dbReference type="PANTHER" id="PTHR46230:SF7">
    <property type="entry name" value="BOLA-LIKE PROTEIN 1"/>
    <property type="match status" value="1"/>
</dbReference>
<protein>
    <submittedName>
        <fullName evidence="2">BolA protein</fullName>
    </submittedName>
</protein>
<dbReference type="InterPro" id="IPR002634">
    <property type="entry name" value="BolA"/>
</dbReference>
<organism evidence="2 3">
    <name type="scientific">Inquilinus ginsengisoli</name>
    <dbReference type="NCBI Taxonomy" id="363840"/>
    <lineage>
        <taxon>Bacteria</taxon>
        <taxon>Pseudomonadati</taxon>
        <taxon>Pseudomonadota</taxon>
        <taxon>Alphaproteobacteria</taxon>
        <taxon>Rhodospirillales</taxon>
        <taxon>Rhodospirillaceae</taxon>
        <taxon>Inquilinus</taxon>
    </lineage>
</organism>
<dbReference type="PIRSF" id="PIRSF003113">
    <property type="entry name" value="BolA"/>
    <property type="match status" value="1"/>
</dbReference>
<name>A0ABU1JZC2_9PROT</name>
<evidence type="ECO:0000256" key="1">
    <source>
        <dbReference type="RuleBase" id="RU003860"/>
    </source>
</evidence>
<dbReference type="SUPFAM" id="SSF82657">
    <property type="entry name" value="BolA-like"/>
    <property type="match status" value="1"/>
</dbReference>
<dbReference type="RefSeq" id="WP_309801381.1">
    <property type="nucleotide sequence ID" value="NZ_JAVDPW010000015.1"/>
</dbReference>
<evidence type="ECO:0000313" key="3">
    <source>
        <dbReference type="Proteomes" id="UP001262410"/>
    </source>
</evidence>
<dbReference type="PANTHER" id="PTHR46230">
    <property type="match status" value="1"/>
</dbReference>
<gene>
    <name evidence="2" type="ORF">E9232_006520</name>
</gene>
<dbReference type="Gene3D" id="3.30.300.90">
    <property type="entry name" value="BolA-like"/>
    <property type="match status" value="1"/>
</dbReference>
<dbReference type="Pfam" id="PF01722">
    <property type="entry name" value="BolA"/>
    <property type="match status" value="1"/>
</dbReference>
<evidence type="ECO:0000313" key="2">
    <source>
        <dbReference type="EMBL" id="MDR6293966.1"/>
    </source>
</evidence>
<keyword evidence="3" id="KW-1185">Reference proteome</keyword>
<comment type="caution">
    <text evidence="2">The sequence shown here is derived from an EMBL/GenBank/DDBJ whole genome shotgun (WGS) entry which is preliminary data.</text>
</comment>
<accession>A0ABU1JZC2</accession>
<comment type="similarity">
    <text evidence="1">Belongs to the BolA/IbaG family.</text>
</comment>
<sequence length="92" mass="10297">MQIAERMRRKIEDALAPAQLEIIDDSHRHAGHAGHDGQGESHFRVRIVSEAFTGKSRVERQRLVYDLLAAELKDRVHALSLTTQTPAESAKA</sequence>
<reference evidence="2 3" key="1">
    <citation type="submission" date="2023-07" db="EMBL/GenBank/DDBJ databases">
        <title>Sorghum-associated microbial communities from plants grown in Nebraska, USA.</title>
        <authorList>
            <person name="Schachtman D."/>
        </authorList>
    </citation>
    <scope>NUCLEOTIDE SEQUENCE [LARGE SCALE GENOMIC DNA]</scope>
    <source>
        <strain evidence="2 3">584</strain>
    </source>
</reference>
<proteinExistence type="inferred from homology"/>